<dbReference type="SUPFAM" id="SSF57667">
    <property type="entry name" value="beta-beta-alpha zinc fingers"/>
    <property type="match status" value="1"/>
</dbReference>
<keyword evidence="5" id="KW-1185">Reference proteome</keyword>
<organism evidence="4 5">
    <name type="scientific">Roridomyces roridus</name>
    <dbReference type="NCBI Taxonomy" id="1738132"/>
    <lineage>
        <taxon>Eukaryota</taxon>
        <taxon>Fungi</taxon>
        <taxon>Dikarya</taxon>
        <taxon>Basidiomycota</taxon>
        <taxon>Agaricomycotina</taxon>
        <taxon>Agaricomycetes</taxon>
        <taxon>Agaricomycetidae</taxon>
        <taxon>Agaricales</taxon>
        <taxon>Marasmiineae</taxon>
        <taxon>Mycenaceae</taxon>
        <taxon>Roridomyces</taxon>
    </lineage>
</organism>
<keyword evidence="1" id="KW-0479">Metal-binding</keyword>
<dbReference type="PROSITE" id="PS00028">
    <property type="entry name" value="ZINC_FINGER_C2H2_1"/>
    <property type="match status" value="1"/>
</dbReference>
<accession>A0AAD7C4U6</accession>
<dbReference type="AlphaFoldDB" id="A0AAD7C4U6"/>
<feature type="compositionally biased region" description="Polar residues" evidence="2">
    <location>
        <begin position="185"/>
        <end position="208"/>
    </location>
</feature>
<dbReference type="Proteomes" id="UP001221142">
    <property type="component" value="Unassembled WGS sequence"/>
</dbReference>
<feature type="region of interest" description="Disordered" evidence="2">
    <location>
        <begin position="178"/>
        <end position="260"/>
    </location>
</feature>
<comment type="caution">
    <text evidence="4">The sequence shown here is derived from an EMBL/GenBank/DDBJ whole genome shotgun (WGS) entry which is preliminary data.</text>
</comment>
<dbReference type="InterPro" id="IPR013087">
    <property type="entry name" value="Znf_C2H2_type"/>
</dbReference>
<evidence type="ECO:0000256" key="2">
    <source>
        <dbReference type="SAM" id="MobiDB-lite"/>
    </source>
</evidence>
<feature type="domain" description="C2H2-type" evidence="3">
    <location>
        <begin position="3"/>
        <end position="32"/>
    </location>
</feature>
<dbReference type="GO" id="GO:0008270">
    <property type="term" value="F:zinc ion binding"/>
    <property type="evidence" value="ECO:0007669"/>
    <property type="project" value="UniProtKB-KW"/>
</dbReference>
<evidence type="ECO:0000256" key="1">
    <source>
        <dbReference type="PROSITE-ProRule" id="PRU00042"/>
    </source>
</evidence>
<dbReference type="PROSITE" id="PS50157">
    <property type="entry name" value="ZINC_FINGER_C2H2_2"/>
    <property type="match status" value="1"/>
</dbReference>
<keyword evidence="1" id="KW-0863">Zinc-finger</keyword>
<proteinExistence type="predicted"/>
<sequence length="291" mass="31775">MEHACRWNWCRSTFPTTADLLDHVRLHHVQTTQFYHLCEISMLIRAEEGTGQSMSGFTVSSGQQDDSEEPPLKRQKLTTPVRRTASPVGRTGTPSFVALSSPDSPNIPNPELPDLNTMIFNTLAKNKIVDASPGSWSLEGSDDSAVERMLTQSIDSDDSFHSQTVGASETSSMYAGQMNWDDEASPNSPRSASTTPSQSQHGSVTGTSPPMPMQRKQSWYQSPVSRPKLGPSPTEILTSPRAYRSGSLKIHSNGGTLNPSEIMAEAPAQSQLDPFVPLTQAPYSPYYSQSQ</sequence>
<gene>
    <name evidence="4" type="ORF">FB45DRAFT_1023682</name>
</gene>
<reference evidence="4" key="1">
    <citation type="submission" date="2023-03" db="EMBL/GenBank/DDBJ databases">
        <title>Massive genome expansion in bonnet fungi (Mycena s.s.) driven by repeated elements and novel gene families across ecological guilds.</title>
        <authorList>
            <consortium name="Lawrence Berkeley National Laboratory"/>
            <person name="Harder C.B."/>
            <person name="Miyauchi S."/>
            <person name="Viragh M."/>
            <person name="Kuo A."/>
            <person name="Thoen E."/>
            <person name="Andreopoulos B."/>
            <person name="Lu D."/>
            <person name="Skrede I."/>
            <person name="Drula E."/>
            <person name="Henrissat B."/>
            <person name="Morin E."/>
            <person name="Kohler A."/>
            <person name="Barry K."/>
            <person name="LaButti K."/>
            <person name="Morin E."/>
            <person name="Salamov A."/>
            <person name="Lipzen A."/>
            <person name="Mereny Z."/>
            <person name="Hegedus B."/>
            <person name="Baldrian P."/>
            <person name="Stursova M."/>
            <person name="Weitz H."/>
            <person name="Taylor A."/>
            <person name="Grigoriev I.V."/>
            <person name="Nagy L.G."/>
            <person name="Martin F."/>
            <person name="Kauserud H."/>
        </authorList>
    </citation>
    <scope>NUCLEOTIDE SEQUENCE</scope>
    <source>
        <strain evidence="4">9284</strain>
    </source>
</reference>
<name>A0AAD7C4U6_9AGAR</name>
<keyword evidence="1" id="KW-0862">Zinc</keyword>
<evidence type="ECO:0000313" key="4">
    <source>
        <dbReference type="EMBL" id="KAJ7638934.1"/>
    </source>
</evidence>
<dbReference type="InterPro" id="IPR036236">
    <property type="entry name" value="Znf_C2H2_sf"/>
</dbReference>
<evidence type="ECO:0000313" key="5">
    <source>
        <dbReference type="Proteomes" id="UP001221142"/>
    </source>
</evidence>
<feature type="compositionally biased region" description="Polar residues" evidence="2">
    <location>
        <begin position="215"/>
        <end position="224"/>
    </location>
</feature>
<feature type="compositionally biased region" description="Polar residues" evidence="2">
    <location>
        <begin position="54"/>
        <end position="64"/>
    </location>
</feature>
<evidence type="ECO:0000259" key="3">
    <source>
        <dbReference type="PROSITE" id="PS50157"/>
    </source>
</evidence>
<protein>
    <recommendedName>
        <fullName evidence="3">C2H2-type domain-containing protein</fullName>
    </recommendedName>
</protein>
<dbReference type="EMBL" id="JARKIF010000005">
    <property type="protein sequence ID" value="KAJ7638934.1"/>
    <property type="molecule type" value="Genomic_DNA"/>
</dbReference>
<feature type="region of interest" description="Disordered" evidence="2">
    <location>
        <begin position="54"/>
        <end position="111"/>
    </location>
</feature>